<evidence type="ECO:0000256" key="1">
    <source>
        <dbReference type="SAM" id="Phobius"/>
    </source>
</evidence>
<dbReference type="Proteomes" id="UP000659698">
    <property type="component" value="Unassembled WGS sequence"/>
</dbReference>
<feature type="transmembrane region" description="Helical" evidence="1">
    <location>
        <begin position="91"/>
        <end position="113"/>
    </location>
</feature>
<keyword evidence="1" id="KW-0472">Membrane</keyword>
<dbReference type="RefSeq" id="WP_186634865.1">
    <property type="nucleotide sequence ID" value="NZ_JACOAF010000019.1"/>
</dbReference>
<reference evidence="2 3" key="1">
    <citation type="journal article" date="2019" name="Int. J. Syst. Evol. Microbiol.">
        <title>Rufibacter sediminis sp. nov., isolated from freshwater lake sediment.</title>
        <authorList>
            <person name="Qu J.H."/>
            <person name="Zhang L.J."/>
            <person name="Fu Y.H."/>
            <person name="Li H.F."/>
        </authorList>
    </citation>
    <scope>NUCLEOTIDE SEQUENCE [LARGE SCALE GENOMIC DNA]</scope>
    <source>
        <strain evidence="2 3">H-1</strain>
    </source>
</reference>
<feature type="transmembrane region" description="Helical" evidence="1">
    <location>
        <begin position="12"/>
        <end position="35"/>
    </location>
</feature>
<feature type="transmembrane region" description="Helical" evidence="1">
    <location>
        <begin position="133"/>
        <end position="153"/>
    </location>
</feature>
<keyword evidence="1" id="KW-0812">Transmembrane</keyword>
<comment type="caution">
    <text evidence="2">The sequence shown here is derived from an EMBL/GenBank/DDBJ whole genome shotgun (WGS) entry which is preliminary data.</text>
</comment>
<protein>
    <submittedName>
        <fullName evidence="2">Uncharacterized protein</fullName>
    </submittedName>
</protein>
<name>A0ABR6VQC3_9BACT</name>
<evidence type="ECO:0000313" key="3">
    <source>
        <dbReference type="Proteomes" id="UP000659698"/>
    </source>
</evidence>
<organism evidence="2 3">
    <name type="scientific">Rufibacter sediminis</name>
    <dbReference type="NCBI Taxonomy" id="2762756"/>
    <lineage>
        <taxon>Bacteria</taxon>
        <taxon>Pseudomonadati</taxon>
        <taxon>Bacteroidota</taxon>
        <taxon>Cytophagia</taxon>
        <taxon>Cytophagales</taxon>
        <taxon>Hymenobacteraceae</taxon>
        <taxon>Rufibacter</taxon>
    </lineage>
</organism>
<proteinExistence type="predicted"/>
<evidence type="ECO:0000313" key="2">
    <source>
        <dbReference type="EMBL" id="MBC3539350.1"/>
    </source>
</evidence>
<accession>A0ABR6VQC3</accession>
<dbReference type="EMBL" id="JACOAF010000019">
    <property type="protein sequence ID" value="MBC3539350.1"/>
    <property type="molecule type" value="Genomic_DNA"/>
</dbReference>
<feature type="transmembrane region" description="Helical" evidence="1">
    <location>
        <begin position="47"/>
        <end position="70"/>
    </location>
</feature>
<sequence>MKLQPAASSPKTSPLVSFLAFYQLAGGALGLGLFLKLIPQLHNPSTSTWVGILLAALLYSYSIFCGFSLLKRTRRAIGASLVNQVLQVFSFGMGGLAYNFVAGVKVGVGIEFLSSWLFKLRLSLSSFQFSLNANTGASFVSVNLLALLLIYLLERARDEAQEK</sequence>
<keyword evidence="3" id="KW-1185">Reference proteome</keyword>
<gene>
    <name evidence="2" type="ORF">H7U12_06630</name>
</gene>
<keyword evidence="1" id="KW-1133">Transmembrane helix</keyword>